<dbReference type="AlphaFoldDB" id="A0A0K0D0P0"/>
<dbReference type="Proteomes" id="UP000035642">
    <property type="component" value="Unassembled WGS sequence"/>
</dbReference>
<dbReference type="STRING" id="6313.A0A0K0D0P0"/>
<dbReference type="PANTHER" id="PTHR11102:SF147">
    <property type="entry name" value="SEL1L ADAPTOR SUBUNIT OF ERAD E3 UBIQUITIN LIGASE"/>
    <property type="match status" value="1"/>
</dbReference>
<dbReference type="InterPro" id="IPR006597">
    <property type="entry name" value="Sel1-like"/>
</dbReference>
<sequence>LDFSVLCLSDEHLETTYQQALRFLERGSGHGIEGKKAAYRLLDQAAQRGHTDSMKLMGLLLFFAAFLFIGDLQQFLAFAHLFGDRARWSIDEAKKIFEELAENGSPDAQLGLAFMHATGLGMAKSSQAKALVYYMFSALGGNPLSQMAMGYRYYAGIAVPQNCENALSYYEKAAKKVADGFKFSTGLAIQRIRLTDEMEPSSTNTVAAPMDQNLIEYYRFLAEKGDVSAQVGLGQLYLSGGRGVEQNFELANKYFSSAAESGHAGAFAFLGKMYLDGTHVTPQDNATAFNFFLRSADKVANITDFHWVLFRFCFCDSVSFIIHLSDLFETSIS</sequence>
<dbReference type="PANTHER" id="PTHR11102">
    <property type="entry name" value="SEL-1-LIKE PROTEIN"/>
    <property type="match status" value="1"/>
</dbReference>
<reference evidence="3" key="1">
    <citation type="submission" date="2012-09" db="EMBL/GenBank/DDBJ databases">
        <authorList>
            <person name="Martin A.A."/>
        </authorList>
    </citation>
    <scope>NUCLEOTIDE SEQUENCE</scope>
</reference>
<keyword evidence="2" id="KW-0812">Transmembrane</keyword>
<protein>
    <submittedName>
        <fullName evidence="4">Sel1 repeat family protein</fullName>
    </submittedName>
</protein>
<keyword evidence="2" id="KW-0472">Membrane</keyword>
<organism evidence="3 4">
    <name type="scientific">Angiostrongylus cantonensis</name>
    <name type="common">Rat lungworm</name>
    <dbReference type="NCBI Taxonomy" id="6313"/>
    <lineage>
        <taxon>Eukaryota</taxon>
        <taxon>Metazoa</taxon>
        <taxon>Ecdysozoa</taxon>
        <taxon>Nematoda</taxon>
        <taxon>Chromadorea</taxon>
        <taxon>Rhabditida</taxon>
        <taxon>Rhabditina</taxon>
        <taxon>Rhabditomorpha</taxon>
        <taxon>Strongyloidea</taxon>
        <taxon>Metastrongylidae</taxon>
        <taxon>Angiostrongylus</taxon>
    </lineage>
</organism>
<dbReference type="InterPro" id="IPR011990">
    <property type="entry name" value="TPR-like_helical_dom_sf"/>
</dbReference>
<keyword evidence="2" id="KW-1133">Transmembrane helix</keyword>
<dbReference type="Gene3D" id="1.25.40.10">
    <property type="entry name" value="Tetratricopeptide repeat domain"/>
    <property type="match status" value="2"/>
</dbReference>
<evidence type="ECO:0000313" key="4">
    <source>
        <dbReference type="WBParaSite" id="ACAC_0000363201-mRNA-1"/>
    </source>
</evidence>
<accession>A0A0K0D0P0</accession>
<proteinExistence type="inferred from homology"/>
<dbReference type="GO" id="GO:0036503">
    <property type="term" value="P:ERAD pathway"/>
    <property type="evidence" value="ECO:0007669"/>
    <property type="project" value="TreeGrafter"/>
</dbReference>
<evidence type="ECO:0000313" key="3">
    <source>
        <dbReference type="Proteomes" id="UP000035642"/>
    </source>
</evidence>
<evidence type="ECO:0000256" key="1">
    <source>
        <dbReference type="ARBA" id="ARBA00038101"/>
    </source>
</evidence>
<reference evidence="4" key="2">
    <citation type="submission" date="2017-02" db="UniProtKB">
        <authorList>
            <consortium name="WormBaseParasite"/>
        </authorList>
    </citation>
    <scope>IDENTIFICATION</scope>
</reference>
<dbReference type="WBParaSite" id="ACAC_0000363201-mRNA-1">
    <property type="protein sequence ID" value="ACAC_0000363201-mRNA-1"/>
    <property type="gene ID" value="ACAC_0000363201"/>
</dbReference>
<dbReference type="GO" id="GO:0005789">
    <property type="term" value="C:endoplasmic reticulum membrane"/>
    <property type="evidence" value="ECO:0007669"/>
    <property type="project" value="TreeGrafter"/>
</dbReference>
<dbReference type="InterPro" id="IPR050767">
    <property type="entry name" value="Sel1_AlgK"/>
</dbReference>
<dbReference type="SUPFAM" id="SSF81901">
    <property type="entry name" value="HCP-like"/>
    <property type="match status" value="2"/>
</dbReference>
<feature type="transmembrane region" description="Helical" evidence="2">
    <location>
        <begin position="56"/>
        <end position="82"/>
    </location>
</feature>
<evidence type="ECO:0000256" key="2">
    <source>
        <dbReference type="SAM" id="Phobius"/>
    </source>
</evidence>
<keyword evidence="3" id="KW-1185">Reference proteome</keyword>
<dbReference type="SMART" id="SM00671">
    <property type="entry name" value="SEL1"/>
    <property type="match status" value="5"/>
</dbReference>
<name>A0A0K0D0P0_ANGCA</name>
<comment type="similarity">
    <text evidence="1">Belongs to the sel-1 family.</text>
</comment>
<dbReference type="Pfam" id="PF08238">
    <property type="entry name" value="Sel1"/>
    <property type="match status" value="6"/>
</dbReference>